<organism evidence="5">
    <name type="scientific">Gongylonema pulchrum</name>
    <dbReference type="NCBI Taxonomy" id="637853"/>
    <lineage>
        <taxon>Eukaryota</taxon>
        <taxon>Metazoa</taxon>
        <taxon>Ecdysozoa</taxon>
        <taxon>Nematoda</taxon>
        <taxon>Chromadorea</taxon>
        <taxon>Rhabditida</taxon>
        <taxon>Spirurina</taxon>
        <taxon>Spiruromorpha</taxon>
        <taxon>Spiruroidea</taxon>
        <taxon>Gongylonematidae</taxon>
        <taxon>Gongylonema</taxon>
    </lineage>
</organism>
<dbReference type="AlphaFoldDB" id="A0A183E119"/>
<dbReference type="PANTHER" id="PTHR45709:SF2">
    <property type="entry name" value="LARGE SUBUNIT GTPASE 1 HOMOLOG"/>
    <property type="match status" value="1"/>
</dbReference>
<evidence type="ECO:0000256" key="2">
    <source>
        <dbReference type="ARBA" id="ARBA00022741"/>
    </source>
</evidence>
<keyword evidence="2" id="KW-0547">Nucleotide-binding</keyword>
<dbReference type="GO" id="GO:0005525">
    <property type="term" value="F:GTP binding"/>
    <property type="evidence" value="ECO:0007669"/>
    <property type="project" value="UniProtKB-KW"/>
</dbReference>
<keyword evidence="3" id="KW-0378">Hydrolase</keyword>
<dbReference type="GO" id="GO:0005829">
    <property type="term" value="C:cytosol"/>
    <property type="evidence" value="ECO:0007669"/>
    <property type="project" value="TreeGrafter"/>
</dbReference>
<dbReference type="PANTHER" id="PTHR45709">
    <property type="entry name" value="LARGE SUBUNIT GTPASE 1 HOMOLOG-RELATED"/>
    <property type="match status" value="1"/>
</dbReference>
<accession>A0A183E119</accession>
<evidence type="ECO:0000313" key="5">
    <source>
        <dbReference type="WBParaSite" id="GPUH_0001467901-mRNA-1"/>
    </source>
</evidence>
<dbReference type="GO" id="GO:0000054">
    <property type="term" value="P:ribosomal subunit export from nucleus"/>
    <property type="evidence" value="ECO:0007669"/>
    <property type="project" value="TreeGrafter"/>
</dbReference>
<evidence type="ECO:0000256" key="3">
    <source>
        <dbReference type="ARBA" id="ARBA00022801"/>
    </source>
</evidence>
<keyword evidence="4" id="KW-0342">GTP-binding</keyword>
<dbReference type="WBParaSite" id="GPUH_0001467901-mRNA-1">
    <property type="protein sequence ID" value="GPUH_0001467901-mRNA-1"/>
    <property type="gene ID" value="GPUH_0001467901"/>
</dbReference>
<evidence type="ECO:0000256" key="1">
    <source>
        <dbReference type="ARBA" id="ARBA00022490"/>
    </source>
</evidence>
<evidence type="ECO:0000256" key="4">
    <source>
        <dbReference type="ARBA" id="ARBA00023134"/>
    </source>
</evidence>
<proteinExistence type="predicted"/>
<name>A0A183E119_9BILA</name>
<dbReference type="InterPro" id="IPR023179">
    <property type="entry name" value="GTP-bd_ortho_bundle_sf"/>
</dbReference>
<dbReference type="Gene3D" id="1.10.1580.10">
    <property type="match status" value="1"/>
</dbReference>
<keyword evidence="1" id="KW-0963">Cytoplasm</keyword>
<dbReference type="GO" id="GO:0003924">
    <property type="term" value="F:GTPase activity"/>
    <property type="evidence" value="ECO:0007669"/>
    <property type="project" value="InterPro"/>
</dbReference>
<dbReference type="InterPro" id="IPR043358">
    <property type="entry name" value="GNL1-like"/>
</dbReference>
<sequence length="262" mass="29114">LHFFRNIFFFKDLIALFKSRGHVQCTGDDGGAAGQQRPVVVGMVGYPNLVLCDCPGLVMPSFALSRNEMILNGILSVDHMHDYFSPVALLLTRIPRECFEKTYSLMLTGIADSCDSEETPISAHDLLTAVAFMRGYMSSSGVADCSRAARLILKDVVTGKLKWVAAPPDVDQKEFDKLTYGEITETAKTHTSSGLEKRHLLEDMKISDSSLDQQFFGGTSNQAHIRSVRTGAKLNPTEAHLSKKHFNKGKKEKLRRIYDNQV</sequence>
<reference evidence="5" key="1">
    <citation type="submission" date="2016-06" db="UniProtKB">
        <authorList>
            <consortium name="WormBaseParasite"/>
        </authorList>
    </citation>
    <scope>IDENTIFICATION</scope>
</reference>
<protein>
    <submittedName>
        <fullName evidence="5">GPN-loop GTPase 2</fullName>
    </submittedName>
</protein>